<dbReference type="KEGG" id="aali:118461935"/>
<dbReference type="EnsemblMetazoa" id="AALB016775-RA">
    <property type="protein sequence ID" value="AALB016775-PA"/>
    <property type="gene ID" value="AALB016775"/>
</dbReference>
<dbReference type="GeneID" id="118461935"/>
<keyword evidence="3" id="KW-1185">Reference proteome</keyword>
<feature type="compositionally biased region" description="Acidic residues" evidence="1">
    <location>
        <begin position="174"/>
        <end position="184"/>
    </location>
</feature>
<evidence type="ECO:0000313" key="3">
    <source>
        <dbReference type="Proteomes" id="UP000069272"/>
    </source>
</evidence>
<proteinExistence type="predicted"/>
<protein>
    <recommendedName>
        <fullName evidence="4">DUF4777 domain-containing protein</fullName>
    </recommendedName>
</protein>
<feature type="compositionally biased region" description="Polar residues" evidence="1">
    <location>
        <begin position="254"/>
        <end position="263"/>
    </location>
</feature>
<evidence type="ECO:0000313" key="2">
    <source>
        <dbReference type="EnsemblMetazoa" id="AALB016775-PA"/>
    </source>
</evidence>
<evidence type="ECO:0008006" key="4">
    <source>
        <dbReference type="Google" id="ProtNLM"/>
    </source>
</evidence>
<reference evidence="2" key="2">
    <citation type="submission" date="2022-08" db="UniProtKB">
        <authorList>
            <consortium name="EnsemblMetazoa"/>
        </authorList>
    </citation>
    <scope>IDENTIFICATION</scope>
    <source>
        <strain evidence="2">STECLA/ALBI9_A</strain>
    </source>
</reference>
<dbReference type="RefSeq" id="XP_035783703.1">
    <property type="nucleotide sequence ID" value="XM_035927810.1"/>
</dbReference>
<reference evidence="2 3" key="1">
    <citation type="journal article" date="2017" name="G3 (Bethesda)">
        <title>The Physical Genome Mapping of Anopheles albimanus Corrected Scaffold Misassemblies and Identified Interarm Rearrangements in Genus Anopheles.</title>
        <authorList>
            <person name="Artemov G.N."/>
            <person name="Peery A.N."/>
            <person name="Jiang X."/>
            <person name="Tu Z."/>
            <person name="Stegniy V.N."/>
            <person name="Sharakhova M.V."/>
            <person name="Sharakhov I.V."/>
        </authorList>
    </citation>
    <scope>NUCLEOTIDE SEQUENCE [LARGE SCALE GENOMIC DNA]</scope>
    <source>
        <strain evidence="2 3">ALBI9_A</strain>
    </source>
</reference>
<dbReference type="AlphaFoldDB" id="A0A8W7K7I9"/>
<evidence type="ECO:0000256" key="1">
    <source>
        <dbReference type="SAM" id="MobiDB-lite"/>
    </source>
</evidence>
<organism evidence="2 3">
    <name type="scientific">Anopheles albimanus</name>
    <name type="common">New world malaria mosquito</name>
    <dbReference type="NCBI Taxonomy" id="7167"/>
    <lineage>
        <taxon>Eukaryota</taxon>
        <taxon>Metazoa</taxon>
        <taxon>Ecdysozoa</taxon>
        <taxon>Arthropoda</taxon>
        <taxon>Hexapoda</taxon>
        <taxon>Insecta</taxon>
        <taxon>Pterygota</taxon>
        <taxon>Neoptera</taxon>
        <taxon>Endopterygota</taxon>
        <taxon>Diptera</taxon>
        <taxon>Nematocera</taxon>
        <taxon>Culicoidea</taxon>
        <taxon>Culicidae</taxon>
        <taxon>Anophelinae</taxon>
        <taxon>Anopheles</taxon>
    </lineage>
</organism>
<feature type="region of interest" description="Disordered" evidence="1">
    <location>
        <begin position="142"/>
        <end position="263"/>
    </location>
</feature>
<dbReference type="OrthoDB" id="7741908at2759"/>
<accession>A0A8W7K7I9</accession>
<feature type="compositionally biased region" description="Basic and acidic residues" evidence="1">
    <location>
        <begin position="195"/>
        <end position="212"/>
    </location>
</feature>
<sequence>MAEHARPSNVPKKFYRYFFKALGYYTDRLNRACTLSELQAYVYLKSNCSLTEKQLVAMSQSVMKDLVASGIAFYNGGFYRLNEYLRFSENSSLIRRTFQPDDLHGESGAGSSNRGINFSNIVTMWYTDRDIQGMSTIDARPSHGLLEVDTPPPIPAEEAPKLGGLKNEFSKDESSEDEALDVEEEKANSNETDPQTEKKKDTAAQSESRELEASQEDTDETLRVSSSASDVEETPIPHKPIKQEPTTDDDADEGNQQSNQATP</sequence>
<dbReference type="Proteomes" id="UP000069272">
    <property type="component" value="Chromosome 2R"/>
</dbReference>
<name>A0A8W7K7I9_ANOAL</name>